<sequence>MLRNDLHQLATPLPSYVHGRVALLGDAAHAMTPHLGQGACQAIEDAVTLGALAGPGGDVPAALRAYDRLRRPRSQAMARAAARTARYGQELRHPAAIAIRNAVLRMTPSRTALRAMARHADWHPPQPV</sequence>
<dbReference type="Pfam" id="PF01494">
    <property type="entry name" value="FAD_binding_3"/>
    <property type="match status" value="1"/>
</dbReference>
<evidence type="ECO:0000313" key="4">
    <source>
        <dbReference type="EMBL" id="SEJ44723.1"/>
    </source>
</evidence>
<protein>
    <submittedName>
        <fullName evidence="4">FAD binding domain-containing protein</fullName>
    </submittedName>
</protein>
<dbReference type="GO" id="GO:0004497">
    <property type="term" value="F:monooxygenase activity"/>
    <property type="evidence" value="ECO:0007669"/>
    <property type="project" value="UniProtKB-KW"/>
</dbReference>
<keyword evidence="2" id="KW-0503">Monooxygenase</keyword>
<reference evidence="5" key="1">
    <citation type="submission" date="2016-10" db="EMBL/GenBank/DDBJ databases">
        <authorList>
            <person name="Varghese N."/>
            <person name="Submissions S."/>
        </authorList>
    </citation>
    <scope>NUCLEOTIDE SEQUENCE [LARGE SCALE GENOMIC DNA]</scope>
    <source>
        <strain evidence="5">CGMCC 4.7038</strain>
    </source>
</reference>
<evidence type="ECO:0000256" key="2">
    <source>
        <dbReference type="ARBA" id="ARBA00023033"/>
    </source>
</evidence>
<dbReference type="Gene3D" id="3.50.50.60">
    <property type="entry name" value="FAD/NAD(P)-binding domain"/>
    <property type="match status" value="1"/>
</dbReference>
<keyword evidence="1" id="KW-0560">Oxidoreductase</keyword>
<dbReference type="Proteomes" id="UP000198707">
    <property type="component" value="Unassembled WGS sequence"/>
</dbReference>
<dbReference type="AlphaFoldDB" id="A0A1H6YTW9"/>
<dbReference type="EMBL" id="FNYV01000004">
    <property type="protein sequence ID" value="SEJ44723.1"/>
    <property type="molecule type" value="Genomic_DNA"/>
</dbReference>
<name>A0A1H6YTW9_9ACTN</name>
<proteinExistence type="predicted"/>
<organism evidence="4 5">
    <name type="scientific">Micromonospora phaseoli</name>
    <dbReference type="NCBI Taxonomy" id="1144548"/>
    <lineage>
        <taxon>Bacteria</taxon>
        <taxon>Bacillati</taxon>
        <taxon>Actinomycetota</taxon>
        <taxon>Actinomycetes</taxon>
        <taxon>Micromonosporales</taxon>
        <taxon>Micromonosporaceae</taxon>
        <taxon>Micromonospora</taxon>
    </lineage>
</organism>
<dbReference type="PRINTS" id="PR00420">
    <property type="entry name" value="RNGMNOXGNASE"/>
</dbReference>
<dbReference type="InterPro" id="IPR002938">
    <property type="entry name" value="FAD-bd"/>
</dbReference>
<dbReference type="GO" id="GO:0071949">
    <property type="term" value="F:FAD binding"/>
    <property type="evidence" value="ECO:0007669"/>
    <property type="project" value="InterPro"/>
</dbReference>
<dbReference type="STRING" id="1144548.SAMN05443287_104446"/>
<dbReference type="PANTHER" id="PTHR13789:SF309">
    <property type="entry name" value="PUTATIVE (AFU_ORTHOLOGUE AFUA_6G14510)-RELATED"/>
    <property type="match status" value="1"/>
</dbReference>
<dbReference type="InterPro" id="IPR036188">
    <property type="entry name" value="FAD/NAD-bd_sf"/>
</dbReference>
<dbReference type="SUPFAM" id="SSF51905">
    <property type="entry name" value="FAD/NAD(P)-binding domain"/>
    <property type="match status" value="1"/>
</dbReference>
<feature type="domain" description="FAD-binding" evidence="3">
    <location>
        <begin position="15"/>
        <end position="80"/>
    </location>
</feature>
<evidence type="ECO:0000313" key="5">
    <source>
        <dbReference type="Proteomes" id="UP000198707"/>
    </source>
</evidence>
<gene>
    <name evidence="4" type="ORF">SAMN05443287_104446</name>
</gene>
<accession>A0A1H6YTW9</accession>
<keyword evidence="5" id="KW-1185">Reference proteome</keyword>
<dbReference type="RefSeq" id="WP_269766865.1">
    <property type="nucleotide sequence ID" value="NZ_BOPI01000005.1"/>
</dbReference>
<dbReference type="InterPro" id="IPR050493">
    <property type="entry name" value="FAD-dep_Monooxygenase_BioMet"/>
</dbReference>
<evidence type="ECO:0000256" key="1">
    <source>
        <dbReference type="ARBA" id="ARBA00023002"/>
    </source>
</evidence>
<evidence type="ECO:0000259" key="3">
    <source>
        <dbReference type="Pfam" id="PF01494"/>
    </source>
</evidence>
<dbReference type="PANTHER" id="PTHR13789">
    <property type="entry name" value="MONOOXYGENASE"/>
    <property type="match status" value="1"/>
</dbReference>